<comment type="caution">
    <text evidence="13">The sequence shown here is derived from an EMBL/GenBank/DDBJ whole genome shotgun (WGS) entry which is preliminary data.</text>
</comment>
<accession>A0A850VRH8</accession>
<keyword evidence="3 11" id="KW-0812">Transmembrane</keyword>
<keyword evidence="2" id="KW-1003">Cell membrane</keyword>
<evidence type="ECO:0000256" key="11">
    <source>
        <dbReference type="SAM" id="Phobius"/>
    </source>
</evidence>
<protein>
    <submittedName>
        <fullName evidence="13">MTLR protein</fullName>
    </submittedName>
</protein>
<dbReference type="AlphaFoldDB" id="A0A850VRH8"/>
<evidence type="ECO:0000256" key="1">
    <source>
        <dbReference type="ARBA" id="ARBA00004651"/>
    </source>
</evidence>
<evidence type="ECO:0000259" key="12">
    <source>
        <dbReference type="PROSITE" id="PS50262"/>
    </source>
</evidence>
<dbReference type="Proteomes" id="UP000632118">
    <property type="component" value="Unassembled WGS sequence"/>
</dbReference>
<feature type="transmembrane region" description="Helical" evidence="11">
    <location>
        <begin position="203"/>
        <end position="223"/>
    </location>
</feature>
<proteinExistence type="predicted"/>
<keyword evidence="14" id="KW-1185">Reference proteome</keyword>
<dbReference type="EMBL" id="WAAD01014104">
    <property type="protein sequence ID" value="NWH46831.1"/>
    <property type="molecule type" value="Genomic_DNA"/>
</dbReference>
<keyword evidence="10" id="KW-0807">Transducer</keyword>
<evidence type="ECO:0000313" key="13">
    <source>
        <dbReference type="EMBL" id="NWH46831.1"/>
    </source>
</evidence>
<name>A0A850VRH8_FREMA</name>
<dbReference type="Gene3D" id="1.20.1070.10">
    <property type="entry name" value="Rhodopsin 7-helix transmembrane proteins"/>
    <property type="match status" value="1"/>
</dbReference>
<keyword evidence="8" id="KW-0675">Receptor</keyword>
<dbReference type="PANTHER" id="PTHR24243">
    <property type="entry name" value="G-PROTEIN COUPLED RECEPTOR"/>
    <property type="match status" value="1"/>
</dbReference>
<evidence type="ECO:0000256" key="6">
    <source>
        <dbReference type="ARBA" id="ARBA00023136"/>
    </source>
</evidence>
<gene>
    <name evidence="13" type="primary">Mlnr</name>
    <name evidence="13" type="ORF">FREMAG_R05923</name>
</gene>
<dbReference type="SUPFAM" id="SSF81321">
    <property type="entry name" value="Family A G protein-coupled receptor-like"/>
    <property type="match status" value="1"/>
</dbReference>
<dbReference type="PRINTS" id="PR01417">
    <property type="entry name" value="GHSRECEPTOR"/>
</dbReference>
<comment type="subcellular location">
    <subcellularLocation>
        <location evidence="1">Cell membrane</location>
        <topology evidence="1">Multi-pass membrane protein</topology>
    </subcellularLocation>
</comment>
<feature type="transmembrane region" description="Helical" evidence="11">
    <location>
        <begin position="26"/>
        <end position="53"/>
    </location>
</feature>
<keyword evidence="7" id="KW-1015">Disulfide bond</keyword>
<feature type="domain" description="G-protein coupled receptors family 1 profile" evidence="12">
    <location>
        <begin position="44"/>
        <end position="303"/>
    </location>
</feature>
<evidence type="ECO:0000256" key="5">
    <source>
        <dbReference type="ARBA" id="ARBA00023040"/>
    </source>
</evidence>
<feature type="transmembrane region" description="Helical" evidence="11">
    <location>
        <begin position="142"/>
        <end position="164"/>
    </location>
</feature>
<dbReference type="GO" id="GO:0008528">
    <property type="term" value="F:G protein-coupled peptide receptor activity"/>
    <property type="evidence" value="ECO:0007669"/>
    <property type="project" value="TreeGrafter"/>
</dbReference>
<evidence type="ECO:0000256" key="3">
    <source>
        <dbReference type="ARBA" id="ARBA00022692"/>
    </source>
</evidence>
<sequence length="313" mass="35161">GNGRKGKPWPWLPCDEWLCLALPVRALVPVTVVCLGLFVVSVVGNILMVLVICGYRDVKTTTNLCLGSMAVSDLLVLLGLPFHLYCLWHSRPWIFGQLWWRLSHYLSEGCADCATLHTTTLTVERCLAICFPLKAKVVNTKCLVKAVIGVLWAFAILSASPFFFLDDVEQPDNHTDFSCECKPTPQAAESGLLATMFWVTTSYFVLPVICLNVLCSFTGQELWRGSAHLQGPNMVLRDKGHCQTIKILAVVVLAFVICWLPFHIGRIVFINTQDSRMMLFSQYFNIFALQLFYLRASINPIPNNLILKKYRAA</sequence>
<dbReference type="GO" id="GO:0005886">
    <property type="term" value="C:plasma membrane"/>
    <property type="evidence" value="ECO:0007669"/>
    <property type="project" value="UniProtKB-SubCell"/>
</dbReference>
<dbReference type="InterPro" id="IPR003905">
    <property type="entry name" value="GHS-R/MTLR"/>
</dbReference>
<feature type="non-terminal residue" evidence="13">
    <location>
        <position position="313"/>
    </location>
</feature>
<evidence type="ECO:0000256" key="9">
    <source>
        <dbReference type="ARBA" id="ARBA00023180"/>
    </source>
</evidence>
<dbReference type="OrthoDB" id="10011262at2759"/>
<evidence type="ECO:0000256" key="10">
    <source>
        <dbReference type="ARBA" id="ARBA00023224"/>
    </source>
</evidence>
<evidence type="ECO:0000256" key="4">
    <source>
        <dbReference type="ARBA" id="ARBA00022989"/>
    </source>
</evidence>
<dbReference type="PANTHER" id="PTHR24243:SF3">
    <property type="entry name" value="MOTILIN RECEPTOR"/>
    <property type="match status" value="1"/>
</dbReference>
<evidence type="ECO:0000256" key="8">
    <source>
        <dbReference type="ARBA" id="ARBA00023170"/>
    </source>
</evidence>
<feature type="non-terminal residue" evidence="13">
    <location>
        <position position="1"/>
    </location>
</feature>
<dbReference type="InterPro" id="IPR000276">
    <property type="entry name" value="GPCR_Rhodpsn"/>
</dbReference>
<dbReference type="InterPro" id="IPR017452">
    <property type="entry name" value="GPCR_Rhodpsn_7TM"/>
</dbReference>
<feature type="transmembrane region" description="Helical" evidence="11">
    <location>
        <begin position="282"/>
        <end position="301"/>
    </location>
</feature>
<keyword evidence="6 11" id="KW-0472">Membrane</keyword>
<evidence type="ECO:0000256" key="7">
    <source>
        <dbReference type="ARBA" id="ARBA00023157"/>
    </source>
</evidence>
<dbReference type="Pfam" id="PF00001">
    <property type="entry name" value="7tm_1"/>
    <property type="match status" value="1"/>
</dbReference>
<keyword evidence="9" id="KW-0325">Glycoprotein</keyword>
<keyword evidence="4 11" id="KW-1133">Transmembrane helix</keyword>
<dbReference type="PRINTS" id="PR00237">
    <property type="entry name" value="GPCRRHODOPSN"/>
</dbReference>
<feature type="transmembrane region" description="Helical" evidence="11">
    <location>
        <begin position="244"/>
        <end position="262"/>
    </location>
</feature>
<dbReference type="PROSITE" id="PS50262">
    <property type="entry name" value="G_PROTEIN_RECEP_F1_2"/>
    <property type="match status" value="1"/>
</dbReference>
<evidence type="ECO:0000313" key="14">
    <source>
        <dbReference type="Proteomes" id="UP000632118"/>
    </source>
</evidence>
<keyword evidence="5" id="KW-0297">G-protein coupled receptor</keyword>
<organism evidence="13 14">
    <name type="scientific">Fregata magnificens</name>
    <name type="common">Magnificent frigatebird</name>
    <dbReference type="NCBI Taxonomy" id="37042"/>
    <lineage>
        <taxon>Eukaryota</taxon>
        <taxon>Metazoa</taxon>
        <taxon>Chordata</taxon>
        <taxon>Craniata</taxon>
        <taxon>Vertebrata</taxon>
        <taxon>Euteleostomi</taxon>
        <taxon>Archelosauria</taxon>
        <taxon>Archosauria</taxon>
        <taxon>Dinosauria</taxon>
        <taxon>Saurischia</taxon>
        <taxon>Theropoda</taxon>
        <taxon>Coelurosauria</taxon>
        <taxon>Aves</taxon>
        <taxon>Neognathae</taxon>
        <taxon>Neoaves</taxon>
        <taxon>Aequornithes</taxon>
        <taxon>Suliformes</taxon>
        <taxon>Fregatidae</taxon>
        <taxon>Fregata</taxon>
    </lineage>
</organism>
<evidence type="ECO:0000256" key="2">
    <source>
        <dbReference type="ARBA" id="ARBA00022475"/>
    </source>
</evidence>
<reference evidence="13" key="1">
    <citation type="submission" date="2019-09" db="EMBL/GenBank/DDBJ databases">
        <title>Bird 10,000 Genomes (B10K) Project - Family phase.</title>
        <authorList>
            <person name="Zhang G."/>
        </authorList>
    </citation>
    <scope>NUCLEOTIDE SEQUENCE</scope>
    <source>
        <strain evidence="13">B10K-DU-002-48</strain>
        <tissue evidence="13">Muscle</tissue>
    </source>
</reference>